<keyword evidence="1" id="KW-1133">Transmembrane helix</keyword>
<comment type="caution">
    <text evidence="2">The sequence shown here is derived from an EMBL/GenBank/DDBJ whole genome shotgun (WGS) entry which is preliminary data.</text>
</comment>
<accession>A0ABQ6GZ72</accession>
<name>A0ABQ6GZ72_9GAMM</name>
<keyword evidence="1" id="KW-0812">Transmembrane</keyword>
<keyword evidence="3" id="KW-1185">Reference proteome</keyword>
<protein>
    <submittedName>
        <fullName evidence="2">DUF3192 domain-containing protein</fullName>
    </submittedName>
</protein>
<organism evidence="2 3">
    <name type="scientific">Thalassotalea eurytherma</name>
    <dbReference type="NCBI Taxonomy" id="1144278"/>
    <lineage>
        <taxon>Bacteria</taxon>
        <taxon>Pseudomonadati</taxon>
        <taxon>Pseudomonadota</taxon>
        <taxon>Gammaproteobacteria</taxon>
        <taxon>Alteromonadales</taxon>
        <taxon>Colwelliaceae</taxon>
        <taxon>Thalassotalea</taxon>
    </lineage>
</organism>
<dbReference type="Pfam" id="PF11399">
    <property type="entry name" value="DUF3192"/>
    <property type="match status" value="1"/>
</dbReference>
<evidence type="ECO:0000256" key="1">
    <source>
        <dbReference type="SAM" id="Phobius"/>
    </source>
</evidence>
<gene>
    <name evidence="2" type="ORF">theurythT_06140</name>
</gene>
<dbReference type="RefSeq" id="WP_284206490.1">
    <property type="nucleotide sequence ID" value="NZ_BSSU01000003.1"/>
</dbReference>
<evidence type="ECO:0000313" key="3">
    <source>
        <dbReference type="Proteomes" id="UP001157133"/>
    </source>
</evidence>
<feature type="transmembrane region" description="Helical" evidence="1">
    <location>
        <begin position="6"/>
        <end position="27"/>
    </location>
</feature>
<dbReference type="Proteomes" id="UP001157133">
    <property type="component" value="Unassembled WGS sequence"/>
</dbReference>
<evidence type="ECO:0000313" key="2">
    <source>
        <dbReference type="EMBL" id="GLX81162.1"/>
    </source>
</evidence>
<keyword evidence="1" id="KW-0472">Membrane</keyword>
<reference evidence="2 3" key="1">
    <citation type="submission" date="2023-03" db="EMBL/GenBank/DDBJ databases">
        <title>Draft genome sequence of Thalassotalea eurytherma JCM 18482T.</title>
        <authorList>
            <person name="Sawabe T."/>
        </authorList>
    </citation>
    <scope>NUCLEOTIDE SEQUENCE [LARGE SCALE GENOMIC DNA]</scope>
    <source>
        <strain evidence="2 3">JCM 18482</strain>
    </source>
</reference>
<dbReference type="InterPro" id="IPR021534">
    <property type="entry name" value="DUF3192"/>
</dbReference>
<proteinExistence type="predicted"/>
<dbReference type="EMBL" id="BSSU01000003">
    <property type="protein sequence ID" value="GLX81162.1"/>
    <property type="molecule type" value="Genomic_DNA"/>
</dbReference>
<sequence>MNKKVVSLIALALVSYGIFVALVVTFYDDNPTNMKWEDREEFNRQYIGKLQLEQFSFEQALTDLGSPDLTEAKKRDSGNYQVMFYRTHHVKSDGITTIEECTALLFKDGTLTGIGKSAHEMFQQL</sequence>